<gene>
    <name evidence="2" type="ORF">AF333_24030</name>
    <name evidence="3" type="ORF">SAMN04487909_101280</name>
</gene>
<dbReference type="PATRIC" id="fig|47500.8.peg.3354"/>
<dbReference type="Proteomes" id="UP000037269">
    <property type="component" value="Unassembled WGS sequence"/>
</dbReference>
<dbReference type="Proteomes" id="UP000182836">
    <property type="component" value="Unassembled WGS sequence"/>
</dbReference>
<feature type="transmembrane region" description="Helical" evidence="1">
    <location>
        <begin position="444"/>
        <end position="469"/>
    </location>
</feature>
<reference evidence="2 4" key="1">
    <citation type="submission" date="2015-07" db="EMBL/GenBank/DDBJ databases">
        <title>Fjat-14205 dsm 2895.</title>
        <authorList>
            <person name="Liu B."/>
            <person name="Wang J."/>
            <person name="Zhu Y."/>
            <person name="Liu G."/>
            <person name="Chen Q."/>
            <person name="Chen Z."/>
            <person name="Lan J."/>
            <person name="Che J."/>
            <person name="Ge C."/>
            <person name="Shi H."/>
            <person name="Pan Z."/>
            <person name="Liu X."/>
        </authorList>
    </citation>
    <scope>NUCLEOTIDE SEQUENCE [LARGE SCALE GENOMIC DNA]</scope>
    <source>
        <strain evidence="2 4">DSM 2895</strain>
    </source>
</reference>
<keyword evidence="1" id="KW-1133">Transmembrane helix</keyword>
<keyword evidence="1" id="KW-0812">Transmembrane</keyword>
<organism evidence="2 4">
    <name type="scientific">Aneurinibacillus migulanus</name>
    <name type="common">Bacillus migulanus</name>
    <dbReference type="NCBI Taxonomy" id="47500"/>
    <lineage>
        <taxon>Bacteria</taxon>
        <taxon>Bacillati</taxon>
        <taxon>Bacillota</taxon>
        <taxon>Bacilli</taxon>
        <taxon>Bacillales</taxon>
        <taxon>Paenibacillaceae</taxon>
        <taxon>Aneurinibacillus group</taxon>
        <taxon>Aneurinibacillus</taxon>
    </lineage>
</organism>
<dbReference type="EMBL" id="LGUG01000004">
    <property type="protein sequence ID" value="KON98047.1"/>
    <property type="molecule type" value="Genomic_DNA"/>
</dbReference>
<dbReference type="RefSeq" id="WP_043067977.1">
    <property type="nucleotide sequence ID" value="NZ_BJOA01000229.1"/>
</dbReference>
<dbReference type="GeneID" id="42308193"/>
<evidence type="ECO:0000313" key="4">
    <source>
        <dbReference type="Proteomes" id="UP000037269"/>
    </source>
</evidence>
<dbReference type="AlphaFoldDB" id="A0A0D1XC25"/>
<proteinExistence type="predicted"/>
<sequence length="479" mass="56666">MDKPQVQEKKVEAALCQFLFPFSIREGCQSSLQKELKESGFDYFHLDKEEQEEKYYGPSHRVSHRGLERYYLPFASNILFPHSEKERGFQRYSRKMEMDAKVRLDETELSFILHSVDITLCPFNLGFVTMRIELTKEGLTYTQALEFIKQFRQLENVLKKKDYPIVCYRDMEYKEVESFLFTEVAPAIRPYLDEVNPDKAYFETLSFFVDERMYAQVFFAFAEGEELNKVDVYRAGQLNGMDSEGKPHVSAHNMQYIEEYCHTHVYSRWAPYTYFVVDDDAFVCLTKERREQADKLADQMYGEYYYSLLLNFFHKIVLLKLSVQYPAVRVDKDNEDIGELIRSITEFDSKYFFVETMSQTQGKELFGLLRIVFRNNDLYEDVKSTLGRLFQYQEKFTSKRNNHLLMILTIYTVIGGIYGMNQVIEDLKGDIDWSKMLTYSFFEYIALFVTFSGLVVAAVMGINALVRWVQELARTRRRR</sequence>
<evidence type="ECO:0000313" key="5">
    <source>
        <dbReference type="Proteomes" id="UP000182836"/>
    </source>
</evidence>
<evidence type="ECO:0000313" key="2">
    <source>
        <dbReference type="EMBL" id="KON98047.1"/>
    </source>
</evidence>
<feature type="transmembrane region" description="Helical" evidence="1">
    <location>
        <begin position="404"/>
        <end position="424"/>
    </location>
</feature>
<evidence type="ECO:0000256" key="1">
    <source>
        <dbReference type="SAM" id="Phobius"/>
    </source>
</evidence>
<dbReference type="EMBL" id="FNED01000001">
    <property type="protein sequence ID" value="SDI02490.1"/>
    <property type="molecule type" value="Genomic_DNA"/>
</dbReference>
<keyword evidence="1" id="KW-0472">Membrane</keyword>
<accession>A0A0D1XC25</accession>
<evidence type="ECO:0008006" key="6">
    <source>
        <dbReference type="Google" id="ProtNLM"/>
    </source>
</evidence>
<evidence type="ECO:0000313" key="3">
    <source>
        <dbReference type="EMBL" id="SDI02490.1"/>
    </source>
</evidence>
<reference evidence="3 5" key="2">
    <citation type="submission" date="2016-10" db="EMBL/GenBank/DDBJ databases">
        <authorList>
            <person name="de Groot N.N."/>
        </authorList>
    </citation>
    <scope>NUCLEOTIDE SEQUENCE [LARGE SCALE GENOMIC DNA]</scope>
    <source>
        <strain evidence="3 5">DSM 2895</strain>
    </source>
</reference>
<protein>
    <recommendedName>
        <fullName evidence="6">Group-specific protein</fullName>
    </recommendedName>
</protein>
<dbReference type="OrthoDB" id="1947873at2"/>
<name>A0A0D1XC25_ANEMI</name>
<keyword evidence="4" id="KW-1185">Reference proteome</keyword>